<evidence type="ECO:0000259" key="14">
    <source>
        <dbReference type="PROSITE" id="PS50160"/>
    </source>
</evidence>
<dbReference type="InterPro" id="IPR012308">
    <property type="entry name" value="DNA_ligase_ATP-dep_N"/>
</dbReference>
<comment type="catalytic activity">
    <reaction evidence="13">
        <text>ATP + (deoxyribonucleotide)n-3'-hydroxyl + 5'-phospho-(deoxyribonucleotide)m = (deoxyribonucleotide)n+m + AMP + diphosphate.</text>
        <dbReference type="EC" id="6.5.1.1"/>
    </reaction>
</comment>
<evidence type="ECO:0000313" key="16">
    <source>
        <dbReference type="Proteomes" id="UP001484239"/>
    </source>
</evidence>
<evidence type="ECO:0000256" key="12">
    <source>
        <dbReference type="ARBA" id="ARBA00023306"/>
    </source>
</evidence>
<dbReference type="InterPro" id="IPR012309">
    <property type="entry name" value="DNA_ligase_ATP-dep_C"/>
</dbReference>
<evidence type="ECO:0000256" key="3">
    <source>
        <dbReference type="ARBA" id="ARBA00022618"/>
    </source>
</evidence>
<evidence type="ECO:0000256" key="5">
    <source>
        <dbReference type="ARBA" id="ARBA00022723"/>
    </source>
</evidence>
<dbReference type="InterPro" id="IPR050191">
    <property type="entry name" value="ATP-dep_DNA_ligase"/>
</dbReference>
<dbReference type="Pfam" id="PF01068">
    <property type="entry name" value="DNA_ligase_A_M"/>
    <property type="match status" value="1"/>
</dbReference>
<gene>
    <name evidence="15" type="ORF">WI372_04780</name>
</gene>
<evidence type="ECO:0000256" key="1">
    <source>
        <dbReference type="ARBA" id="ARBA00012727"/>
    </source>
</evidence>
<feature type="domain" description="ATP-dependent DNA ligase family profile" evidence="14">
    <location>
        <begin position="310"/>
        <end position="447"/>
    </location>
</feature>
<keyword evidence="3" id="KW-0132">Cell division</keyword>
<keyword evidence="6" id="KW-0547">Nucleotide-binding</keyword>
<accession>A0ABU9E6C4</accession>
<keyword evidence="12" id="KW-0131">Cell cycle</keyword>
<evidence type="ECO:0000256" key="2">
    <source>
        <dbReference type="ARBA" id="ARBA00022598"/>
    </source>
</evidence>
<proteinExistence type="predicted"/>
<keyword evidence="4" id="KW-0235">DNA replication</keyword>
<dbReference type="PANTHER" id="PTHR45674">
    <property type="entry name" value="DNA LIGASE 1/3 FAMILY MEMBER"/>
    <property type="match status" value="1"/>
</dbReference>
<dbReference type="Gene3D" id="2.40.50.140">
    <property type="entry name" value="Nucleic acid-binding proteins"/>
    <property type="match status" value="1"/>
</dbReference>
<dbReference type="SUPFAM" id="SSF56091">
    <property type="entry name" value="DNA ligase/mRNA capping enzyme, catalytic domain"/>
    <property type="match status" value="1"/>
</dbReference>
<dbReference type="InterPro" id="IPR036599">
    <property type="entry name" value="DNA_ligase_N_sf"/>
</dbReference>
<dbReference type="PROSITE" id="PS50160">
    <property type="entry name" value="DNA_LIGASE_A3"/>
    <property type="match status" value="1"/>
</dbReference>
<keyword evidence="11" id="KW-0234">DNA repair</keyword>
<dbReference type="InterPro" id="IPR016059">
    <property type="entry name" value="DNA_ligase_ATP-dep_CS"/>
</dbReference>
<evidence type="ECO:0000256" key="11">
    <source>
        <dbReference type="ARBA" id="ARBA00023204"/>
    </source>
</evidence>
<evidence type="ECO:0000256" key="10">
    <source>
        <dbReference type="ARBA" id="ARBA00023172"/>
    </source>
</evidence>
<keyword evidence="5" id="KW-0479">Metal-binding</keyword>
<dbReference type="InterPro" id="IPR026333">
    <property type="entry name" value="ATP_dep_DNA_lig_pp_1105_fam"/>
</dbReference>
<dbReference type="SUPFAM" id="SSF50249">
    <property type="entry name" value="Nucleic acid-binding proteins"/>
    <property type="match status" value="1"/>
</dbReference>
<dbReference type="EC" id="6.5.1.1" evidence="1"/>
<dbReference type="Pfam" id="PF04679">
    <property type="entry name" value="DNA_ligase_A_C"/>
    <property type="match status" value="1"/>
</dbReference>
<keyword evidence="16" id="KW-1185">Reference proteome</keyword>
<evidence type="ECO:0000256" key="13">
    <source>
        <dbReference type="ARBA" id="ARBA00034003"/>
    </source>
</evidence>
<comment type="caution">
    <text evidence="15">The sequence shown here is derived from an EMBL/GenBank/DDBJ whole genome shotgun (WGS) entry which is preliminary data.</text>
</comment>
<keyword evidence="8" id="KW-0067">ATP-binding</keyword>
<dbReference type="GO" id="GO:0003910">
    <property type="term" value="F:DNA ligase (ATP) activity"/>
    <property type="evidence" value="ECO:0007669"/>
    <property type="project" value="UniProtKB-EC"/>
</dbReference>
<dbReference type="Pfam" id="PF04675">
    <property type="entry name" value="DNA_ligase_A_N"/>
    <property type="match status" value="1"/>
</dbReference>
<evidence type="ECO:0000256" key="6">
    <source>
        <dbReference type="ARBA" id="ARBA00022741"/>
    </source>
</evidence>
<dbReference type="Gene3D" id="3.30.470.30">
    <property type="entry name" value="DNA ligase/mRNA capping enzyme"/>
    <property type="match status" value="1"/>
</dbReference>
<sequence>MRRFAALVESLDRTTRTTEKVAALADYFRAAPPEDAAWALYVLSGRTVKRAVSSTRLREWMVERAGHPDWLVDEAYSAVGDLAETLALLHPPTPADTTGGTDLPLHRMMEERVVPLRDLEEAEARRTVLHTWSELDAAQRFVWNKLLTGAFRLGVGRKLTVRGLASATGLDPAILAHRVTGRWSPTPDDFARITAPAASETDPGRPYPFFLAHAVDEARGVESLGDREEWQVEWKWDGIRAQLIRRVGEVLVWSRGEELVTPWFPEIADAAGVLPDGHVLDGEVVAWGAEGVRPFAQLQRRLNRKRVGARLLKEVPVRFLAYDLLEAGGQDRRTRSLDERRAALEALMDGIDVPQGHGGAPVLGVSPLVDAPSWPALAALREGARERGVEGLMLKRREGPYRVGRPRGDWWKWKVEPFQVDAVMLYAQRGHGRRASLHSDYTFGVWDGDVLVPIAKAYSGLTDAEIREVDRWVRRHTIERFGPVRSVKPELVFELAFEGIRRSTRHKSGVAVRFPRMVRWRRDKPAEEADTLDAVRALIPRSGEPSAEGEA</sequence>
<dbReference type="CDD" id="cd07897">
    <property type="entry name" value="Adenylation_DNA_ligase_Bac1"/>
    <property type="match status" value="1"/>
</dbReference>
<dbReference type="Proteomes" id="UP001484239">
    <property type="component" value="Unassembled WGS sequence"/>
</dbReference>
<organism evidence="15 16">
    <name type="scientific">Gaopeijia maritima</name>
    <dbReference type="NCBI Taxonomy" id="3119007"/>
    <lineage>
        <taxon>Bacteria</taxon>
        <taxon>Pseudomonadati</taxon>
        <taxon>Gemmatimonadota</taxon>
        <taxon>Longimicrobiia</taxon>
        <taxon>Gaopeijiales</taxon>
        <taxon>Gaopeijiaceae</taxon>
        <taxon>Gaopeijia</taxon>
    </lineage>
</organism>
<keyword evidence="9" id="KW-0460">Magnesium</keyword>
<dbReference type="NCBIfam" id="TIGR04120">
    <property type="entry name" value="DNA_lig_bact"/>
    <property type="match status" value="1"/>
</dbReference>
<evidence type="ECO:0000256" key="8">
    <source>
        <dbReference type="ARBA" id="ARBA00022840"/>
    </source>
</evidence>
<dbReference type="NCBIfam" id="NF006701">
    <property type="entry name" value="PRK09247.1"/>
    <property type="match status" value="1"/>
</dbReference>
<protein>
    <recommendedName>
        <fullName evidence="1">DNA ligase (ATP)</fullName>
        <ecNumber evidence="1">6.5.1.1</ecNumber>
    </recommendedName>
</protein>
<evidence type="ECO:0000313" key="15">
    <source>
        <dbReference type="EMBL" id="MEK9500283.1"/>
    </source>
</evidence>
<dbReference type="InterPro" id="IPR012310">
    <property type="entry name" value="DNA_ligase_ATP-dep_cent"/>
</dbReference>
<keyword evidence="10" id="KW-0233">DNA recombination</keyword>
<reference evidence="15 16" key="1">
    <citation type="submission" date="2024-02" db="EMBL/GenBank/DDBJ databases">
        <title>A novel Gemmatimonadota bacterium.</title>
        <authorList>
            <person name="Du Z.-J."/>
            <person name="Ye Y.-Q."/>
        </authorList>
    </citation>
    <scope>NUCLEOTIDE SEQUENCE [LARGE SCALE GENOMIC DNA]</scope>
    <source>
        <strain evidence="15 16">DH-20</strain>
    </source>
</reference>
<dbReference type="PROSITE" id="PS00697">
    <property type="entry name" value="DNA_LIGASE_A1"/>
    <property type="match status" value="1"/>
</dbReference>
<keyword evidence="2 15" id="KW-0436">Ligase</keyword>
<dbReference type="InterPro" id="IPR012340">
    <property type="entry name" value="NA-bd_OB-fold"/>
</dbReference>
<dbReference type="PANTHER" id="PTHR45674:SF13">
    <property type="entry name" value="DNA LIGASE-RELATED"/>
    <property type="match status" value="1"/>
</dbReference>
<evidence type="ECO:0000256" key="4">
    <source>
        <dbReference type="ARBA" id="ARBA00022705"/>
    </source>
</evidence>
<evidence type="ECO:0000256" key="9">
    <source>
        <dbReference type="ARBA" id="ARBA00022842"/>
    </source>
</evidence>
<keyword evidence="7" id="KW-0227">DNA damage</keyword>
<dbReference type="CDD" id="cd07972">
    <property type="entry name" value="OBF_DNA_ligase_Arch_LigB"/>
    <property type="match status" value="1"/>
</dbReference>
<evidence type="ECO:0000256" key="7">
    <source>
        <dbReference type="ARBA" id="ARBA00022763"/>
    </source>
</evidence>
<dbReference type="RefSeq" id="WP_405284911.1">
    <property type="nucleotide sequence ID" value="NZ_CP144380.1"/>
</dbReference>
<dbReference type="Gene3D" id="1.10.3260.10">
    <property type="entry name" value="DNA ligase, ATP-dependent, N-terminal domain"/>
    <property type="match status" value="1"/>
</dbReference>
<name>A0ABU9E6C4_9BACT</name>
<dbReference type="EMBL" id="JBBHLI010000002">
    <property type="protein sequence ID" value="MEK9500283.1"/>
    <property type="molecule type" value="Genomic_DNA"/>
</dbReference>